<proteinExistence type="inferred from homology"/>
<sequence>MSMLIQPSPSATPSSASPDQASGQTQTVVNSSAPTNELAPITWKVVVICAYASFGGILFGYDSGYISGVLGMKQFKEDFGHAGWVDNPEAYMGYLYESWQKSVIVSILSAGTLVGSLIAGYLADRFGRRSTIITGCVVYIIGVVLQVVAQGVDLLIVGRAIAGVGVGFVSATVIMYVSEIAPQRIRGRLVGAYQLSITLGLLLSACVSFGTKDYQNTGAYRVPIALQFLWALILGGGLLFMPESPRWYVMKERPQPARTSLAKIRDQEPNSPFVEAEYQELRRSYTVETLGGKRGGWLDCFRGTNLRRTFIGTCIQMMQQLTGVNFIFYFGTTFFQSIGIADPFRISIILAAVNVVTTPIAFWTIDKFGRRPLLIWGAAGMCICQYIVAIVGVTDGRGSHTAHVVLIVFICIYIAFFACTWGPTGWAVSGEVFPLSIRAKGIALSTASNWLWNFIISFVTPYIVDTDKGNLGVKVFFIWGSTCALSMLFAYFCVYETKGLSLEQVDLMFEQTSARLSSKWKPEQARLNRDVEVAEPQQEPKEEPVLLSNSLESSRS</sequence>
<evidence type="ECO:0000256" key="5">
    <source>
        <dbReference type="ARBA" id="ARBA00022989"/>
    </source>
</evidence>
<evidence type="ECO:0000256" key="4">
    <source>
        <dbReference type="ARBA" id="ARBA00022692"/>
    </source>
</evidence>
<feature type="transmembrane region" description="Helical" evidence="9">
    <location>
        <begin position="222"/>
        <end position="241"/>
    </location>
</feature>
<dbReference type="AlphaFoldDB" id="A0A2J6QFE9"/>
<evidence type="ECO:0000313" key="12">
    <source>
        <dbReference type="Proteomes" id="UP000235672"/>
    </source>
</evidence>
<dbReference type="Proteomes" id="UP000235672">
    <property type="component" value="Unassembled WGS sequence"/>
</dbReference>
<evidence type="ECO:0000256" key="1">
    <source>
        <dbReference type="ARBA" id="ARBA00004141"/>
    </source>
</evidence>
<gene>
    <name evidence="11" type="ORF">NA56DRAFT_464787</name>
</gene>
<accession>A0A2J6QFE9</accession>
<dbReference type="GO" id="GO:0016020">
    <property type="term" value="C:membrane"/>
    <property type="evidence" value="ECO:0007669"/>
    <property type="project" value="UniProtKB-SubCell"/>
</dbReference>
<reference evidence="11 12" key="1">
    <citation type="submission" date="2016-05" db="EMBL/GenBank/DDBJ databases">
        <title>A degradative enzymes factory behind the ericoid mycorrhizal symbiosis.</title>
        <authorList>
            <consortium name="DOE Joint Genome Institute"/>
            <person name="Martino E."/>
            <person name="Morin E."/>
            <person name="Grelet G."/>
            <person name="Kuo A."/>
            <person name="Kohler A."/>
            <person name="Daghino S."/>
            <person name="Barry K."/>
            <person name="Choi C."/>
            <person name="Cichocki N."/>
            <person name="Clum A."/>
            <person name="Copeland A."/>
            <person name="Hainaut M."/>
            <person name="Haridas S."/>
            <person name="Labutti K."/>
            <person name="Lindquist E."/>
            <person name="Lipzen A."/>
            <person name="Khouja H.-R."/>
            <person name="Murat C."/>
            <person name="Ohm R."/>
            <person name="Olson A."/>
            <person name="Spatafora J."/>
            <person name="Veneault-Fourrey C."/>
            <person name="Henrissat B."/>
            <person name="Grigoriev I."/>
            <person name="Martin F."/>
            <person name="Perotto S."/>
        </authorList>
    </citation>
    <scope>NUCLEOTIDE SEQUENCE [LARGE SCALE GENOMIC DNA]</scope>
    <source>
        <strain evidence="11 12">UAMH 7357</strain>
    </source>
</reference>
<dbReference type="InterPro" id="IPR036259">
    <property type="entry name" value="MFS_trans_sf"/>
</dbReference>
<feature type="compositionally biased region" description="Low complexity" evidence="8">
    <location>
        <begin position="7"/>
        <end position="22"/>
    </location>
</feature>
<protein>
    <submittedName>
        <fullName evidence="11">Monosaccharide transporter</fullName>
    </submittedName>
</protein>
<evidence type="ECO:0000256" key="8">
    <source>
        <dbReference type="SAM" id="MobiDB-lite"/>
    </source>
</evidence>
<keyword evidence="3 7" id="KW-0813">Transport</keyword>
<dbReference type="Pfam" id="PF00083">
    <property type="entry name" value="Sugar_tr"/>
    <property type="match status" value="1"/>
</dbReference>
<dbReference type="InterPro" id="IPR050360">
    <property type="entry name" value="MFS_Sugar_Transporters"/>
</dbReference>
<feature type="transmembrane region" description="Helical" evidence="9">
    <location>
        <begin position="400"/>
        <end position="421"/>
    </location>
</feature>
<keyword evidence="6 9" id="KW-0472">Membrane</keyword>
<dbReference type="PROSITE" id="PS00216">
    <property type="entry name" value="SUGAR_TRANSPORT_1"/>
    <property type="match status" value="2"/>
</dbReference>
<feature type="transmembrane region" description="Helical" evidence="9">
    <location>
        <begin position="189"/>
        <end position="210"/>
    </location>
</feature>
<feature type="transmembrane region" description="Helical" evidence="9">
    <location>
        <begin position="373"/>
        <end position="394"/>
    </location>
</feature>
<evidence type="ECO:0000256" key="2">
    <source>
        <dbReference type="ARBA" id="ARBA00010992"/>
    </source>
</evidence>
<feature type="transmembrane region" description="Helical" evidence="9">
    <location>
        <begin position="155"/>
        <end position="177"/>
    </location>
</feature>
<feature type="region of interest" description="Disordered" evidence="8">
    <location>
        <begin position="529"/>
        <end position="556"/>
    </location>
</feature>
<dbReference type="CDD" id="cd17356">
    <property type="entry name" value="MFS_HXT"/>
    <property type="match status" value="1"/>
</dbReference>
<dbReference type="SUPFAM" id="SSF103473">
    <property type="entry name" value="MFS general substrate transporter"/>
    <property type="match status" value="1"/>
</dbReference>
<keyword evidence="12" id="KW-1185">Reference proteome</keyword>
<keyword evidence="4 9" id="KW-0812">Transmembrane</keyword>
<dbReference type="EMBL" id="KZ613471">
    <property type="protein sequence ID" value="PMD24986.1"/>
    <property type="molecule type" value="Genomic_DNA"/>
</dbReference>
<feature type="transmembrane region" description="Helical" evidence="9">
    <location>
        <begin position="130"/>
        <end position="149"/>
    </location>
</feature>
<evidence type="ECO:0000256" key="3">
    <source>
        <dbReference type="ARBA" id="ARBA00022448"/>
    </source>
</evidence>
<feature type="transmembrane region" description="Helical" evidence="9">
    <location>
        <begin position="41"/>
        <end position="61"/>
    </location>
</feature>
<dbReference type="PRINTS" id="PR00171">
    <property type="entry name" value="SUGRTRNSPORT"/>
</dbReference>
<dbReference type="PROSITE" id="PS00217">
    <property type="entry name" value="SUGAR_TRANSPORT_2"/>
    <property type="match status" value="1"/>
</dbReference>
<dbReference type="OrthoDB" id="6612291at2759"/>
<evidence type="ECO:0000256" key="9">
    <source>
        <dbReference type="SAM" id="Phobius"/>
    </source>
</evidence>
<dbReference type="InterPro" id="IPR005829">
    <property type="entry name" value="Sugar_transporter_CS"/>
</dbReference>
<feature type="transmembrane region" description="Helical" evidence="9">
    <location>
        <begin position="442"/>
        <end position="464"/>
    </location>
</feature>
<comment type="similarity">
    <text evidence="2 7">Belongs to the major facilitator superfamily. Sugar transporter (TC 2.A.1.1) family.</text>
</comment>
<dbReference type="GO" id="GO:0005351">
    <property type="term" value="F:carbohydrate:proton symporter activity"/>
    <property type="evidence" value="ECO:0007669"/>
    <property type="project" value="TreeGrafter"/>
</dbReference>
<evidence type="ECO:0000259" key="10">
    <source>
        <dbReference type="PROSITE" id="PS50850"/>
    </source>
</evidence>
<feature type="transmembrane region" description="Helical" evidence="9">
    <location>
        <begin position="321"/>
        <end position="340"/>
    </location>
</feature>
<feature type="region of interest" description="Disordered" evidence="8">
    <location>
        <begin position="1"/>
        <end position="29"/>
    </location>
</feature>
<feature type="transmembrane region" description="Helical" evidence="9">
    <location>
        <begin position="346"/>
        <end position="366"/>
    </location>
</feature>
<evidence type="ECO:0000256" key="6">
    <source>
        <dbReference type="ARBA" id="ARBA00023136"/>
    </source>
</evidence>
<dbReference type="PANTHER" id="PTHR48022:SF6">
    <property type="entry name" value="MSTA PROTEIN-RELATED"/>
    <property type="match status" value="1"/>
</dbReference>
<dbReference type="InterPro" id="IPR005828">
    <property type="entry name" value="MFS_sugar_transport-like"/>
</dbReference>
<feature type="transmembrane region" description="Helical" evidence="9">
    <location>
        <begin position="476"/>
        <end position="494"/>
    </location>
</feature>
<name>A0A2J6QFE9_9HELO</name>
<keyword evidence="5 9" id="KW-1133">Transmembrane helix</keyword>
<evidence type="ECO:0000313" key="11">
    <source>
        <dbReference type="EMBL" id="PMD24986.1"/>
    </source>
</evidence>
<feature type="compositionally biased region" description="Basic and acidic residues" evidence="8">
    <location>
        <begin position="529"/>
        <end position="544"/>
    </location>
</feature>
<feature type="domain" description="Major facilitator superfamily (MFS) profile" evidence="10">
    <location>
        <begin position="48"/>
        <end position="498"/>
    </location>
</feature>
<feature type="compositionally biased region" description="Polar residues" evidence="8">
    <location>
        <begin position="547"/>
        <end position="556"/>
    </location>
</feature>
<dbReference type="FunFam" id="1.20.1250.20:FF:000078">
    <property type="entry name" value="MFS maltose transporter, putative"/>
    <property type="match status" value="1"/>
</dbReference>
<dbReference type="InterPro" id="IPR003663">
    <property type="entry name" value="Sugar/inositol_transpt"/>
</dbReference>
<dbReference type="NCBIfam" id="TIGR00879">
    <property type="entry name" value="SP"/>
    <property type="match status" value="1"/>
</dbReference>
<dbReference type="PROSITE" id="PS50850">
    <property type="entry name" value="MFS"/>
    <property type="match status" value="1"/>
</dbReference>
<dbReference type="Gene3D" id="1.20.1250.20">
    <property type="entry name" value="MFS general substrate transporter like domains"/>
    <property type="match status" value="1"/>
</dbReference>
<comment type="subcellular location">
    <subcellularLocation>
        <location evidence="1">Membrane</location>
        <topology evidence="1">Multi-pass membrane protein</topology>
    </subcellularLocation>
</comment>
<evidence type="ECO:0000256" key="7">
    <source>
        <dbReference type="RuleBase" id="RU003346"/>
    </source>
</evidence>
<feature type="transmembrane region" description="Helical" evidence="9">
    <location>
        <begin position="103"/>
        <end position="123"/>
    </location>
</feature>
<organism evidence="11 12">
    <name type="scientific">Hyaloscypha hepaticicola</name>
    <dbReference type="NCBI Taxonomy" id="2082293"/>
    <lineage>
        <taxon>Eukaryota</taxon>
        <taxon>Fungi</taxon>
        <taxon>Dikarya</taxon>
        <taxon>Ascomycota</taxon>
        <taxon>Pezizomycotina</taxon>
        <taxon>Leotiomycetes</taxon>
        <taxon>Helotiales</taxon>
        <taxon>Hyaloscyphaceae</taxon>
        <taxon>Hyaloscypha</taxon>
    </lineage>
</organism>
<dbReference type="InterPro" id="IPR020846">
    <property type="entry name" value="MFS_dom"/>
</dbReference>
<dbReference type="PANTHER" id="PTHR48022">
    <property type="entry name" value="PLASTIDIC GLUCOSE TRANSPORTER 4"/>
    <property type="match status" value="1"/>
</dbReference>